<dbReference type="GO" id="GO:0022857">
    <property type="term" value="F:transmembrane transporter activity"/>
    <property type="evidence" value="ECO:0007669"/>
    <property type="project" value="InterPro"/>
</dbReference>
<dbReference type="Pfam" id="PF02472">
    <property type="entry name" value="ExbD"/>
    <property type="match status" value="1"/>
</dbReference>
<keyword evidence="3" id="KW-1003">Cell membrane</keyword>
<evidence type="ECO:0000256" key="1">
    <source>
        <dbReference type="ARBA" id="ARBA00004162"/>
    </source>
</evidence>
<reference evidence="8 9" key="2">
    <citation type="submission" date="2018-05" db="EMBL/GenBank/DDBJ databases">
        <authorList>
            <person name="Lanie J.A."/>
            <person name="Ng W.-L."/>
            <person name="Kazmierczak K.M."/>
            <person name="Andrzejewski T.M."/>
            <person name="Davidsen T.M."/>
            <person name="Wayne K.J."/>
            <person name="Tettelin H."/>
            <person name="Glass J.I."/>
            <person name="Rusch D."/>
            <person name="Podicherti R."/>
            <person name="Tsui H.-C.T."/>
            <person name="Winkler M.E."/>
        </authorList>
    </citation>
    <scope>NUCLEOTIDE SEQUENCE [LARGE SCALE GENOMIC DNA]</scope>
    <source>
        <strain evidence="8 9">C305</strain>
    </source>
</reference>
<sequence length="144" mass="16028">MGFGTQNKIKIEGGMASMTDLVFLLLVFFIIMSTMSEKNTPVELPQPTEKLDTSMENTTTTVVITENDLYQIMLSDASDSDNPFGVKTDGVSYDEIRDFLILEVEKTPEMKVKIAGARKASYEAVFQILALSKTKGWKPVLAYD</sequence>
<protein>
    <recommendedName>
        <fullName evidence="10">Biopolymer transporter ExbD</fullName>
    </recommendedName>
</protein>
<keyword evidence="7" id="KW-0813">Transport</keyword>
<dbReference type="GO" id="GO:0015031">
    <property type="term" value="P:protein transport"/>
    <property type="evidence" value="ECO:0007669"/>
    <property type="project" value="UniProtKB-KW"/>
</dbReference>
<keyword evidence="4 7" id="KW-0812">Transmembrane</keyword>
<evidence type="ECO:0000256" key="5">
    <source>
        <dbReference type="ARBA" id="ARBA00022989"/>
    </source>
</evidence>
<proteinExistence type="inferred from homology"/>
<dbReference type="InterPro" id="IPR003400">
    <property type="entry name" value="ExbD"/>
</dbReference>
<comment type="caution">
    <text evidence="8">The sequence shown here is derived from an EMBL/GenBank/DDBJ whole genome shotgun (WGS) entry which is preliminary data.</text>
</comment>
<comment type="subcellular location">
    <subcellularLocation>
        <location evidence="1">Cell membrane</location>
        <topology evidence="1">Single-pass membrane protein</topology>
    </subcellularLocation>
    <subcellularLocation>
        <location evidence="7">Cell membrane</location>
        <topology evidence="7">Single-pass type II membrane protein</topology>
    </subcellularLocation>
</comment>
<organism evidence="8 9">
    <name type="scientific">Brumimicrobium oceani</name>
    <dbReference type="NCBI Taxonomy" id="2100725"/>
    <lineage>
        <taxon>Bacteria</taxon>
        <taxon>Pseudomonadati</taxon>
        <taxon>Bacteroidota</taxon>
        <taxon>Flavobacteriia</taxon>
        <taxon>Flavobacteriales</taxon>
        <taxon>Crocinitomicaceae</taxon>
        <taxon>Brumimicrobium</taxon>
    </lineage>
</organism>
<keyword evidence="9" id="KW-1185">Reference proteome</keyword>
<keyword evidence="7" id="KW-0653">Protein transport</keyword>
<comment type="similarity">
    <text evidence="2 7">Belongs to the ExbD/TolR family.</text>
</comment>
<evidence type="ECO:0000313" key="8">
    <source>
        <dbReference type="EMBL" id="PWH81241.1"/>
    </source>
</evidence>
<dbReference type="Proteomes" id="UP000245370">
    <property type="component" value="Unassembled WGS sequence"/>
</dbReference>
<evidence type="ECO:0000256" key="7">
    <source>
        <dbReference type="RuleBase" id="RU003879"/>
    </source>
</evidence>
<dbReference type="GO" id="GO:0005886">
    <property type="term" value="C:plasma membrane"/>
    <property type="evidence" value="ECO:0007669"/>
    <property type="project" value="UniProtKB-SubCell"/>
</dbReference>
<evidence type="ECO:0008006" key="10">
    <source>
        <dbReference type="Google" id="ProtNLM"/>
    </source>
</evidence>
<evidence type="ECO:0000256" key="4">
    <source>
        <dbReference type="ARBA" id="ARBA00022692"/>
    </source>
</evidence>
<dbReference type="EMBL" id="QFRJ01000022">
    <property type="protein sequence ID" value="PWH81241.1"/>
    <property type="molecule type" value="Genomic_DNA"/>
</dbReference>
<dbReference type="AlphaFoldDB" id="A0A2U2X0E3"/>
<keyword evidence="5" id="KW-1133">Transmembrane helix</keyword>
<evidence type="ECO:0000313" key="9">
    <source>
        <dbReference type="Proteomes" id="UP000245370"/>
    </source>
</evidence>
<keyword evidence="6" id="KW-0472">Membrane</keyword>
<dbReference type="PANTHER" id="PTHR30558">
    <property type="entry name" value="EXBD MEMBRANE COMPONENT OF PMF-DRIVEN MACROMOLECULE IMPORT SYSTEM"/>
    <property type="match status" value="1"/>
</dbReference>
<evidence type="ECO:0000256" key="3">
    <source>
        <dbReference type="ARBA" id="ARBA00022475"/>
    </source>
</evidence>
<reference evidence="8 9" key="1">
    <citation type="submission" date="2018-05" db="EMBL/GenBank/DDBJ databases">
        <title>Brumimicrobium oceani sp. nov., isolated from coastal sediment.</title>
        <authorList>
            <person name="Kou Y."/>
        </authorList>
    </citation>
    <scope>NUCLEOTIDE SEQUENCE [LARGE SCALE GENOMIC DNA]</scope>
    <source>
        <strain evidence="8 9">C305</strain>
    </source>
</reference>
<evidence type="ECO:0000256" key="6">
    <source>
        <dbReference type="ARBA" id="ARBA00023136"/>
    </source>
</evidence>
<dbReference type="PANTHER" id="PTHR30558:SF3">
    <property type="entry name" value="BIOPOLYMER TRANSPORT PROTEIN EXBD-RELATED"/>
    <property type="match status" value="1"/>
</dbReference>
<accession>A0A2U2X0E3</accession>
<name>A0A2U2X0E3_9FLAO</name>
<dbReference type="RefSeq" id="WP_109360819.1">
    <property type="nucleotide sequence ID" value="NZ_QFRJ01000022.1"/>
</dbReference>
<dbReference type="OrthoDB" id="9793581at2"/>
<evidence type="ECO:0000256" key="2">
    <source>
        <dbReference type="ARBA" id="ARBA00005811"/>
    </source>
</evidence>
<gene>
    <name evidence="8" type="ORF">DIT68_15895</name>
</gene>